<dbReference type="PANTHER" id="PTHR22997">
    <property type="entry name" value="PIH1 DOMAIN-CONTAINING PROTEIN 1"/>
    <property type="match status" value="1"/>
</dbReference>
<dbReference type="InterPro" id="IPR041442">
    <property type="entry name" value="PIH1D1/2/3_CS-like"/>
</dbReference>
<dbReference type="GO" id="GO:0097255">
    <property type="term" value="C:R2TP complex"/>
    <property type="evidence" value="ECO:0007669"/>
    <property type="project" value="TreeGrafter"/>
</dbReference>
<protein>
    <recommendedName>
        <fullName evidence="2">PIH1 domain-containing protein 1</fullName>
    </recommendedName>
</protein>
<dbReference type="GO" id="GO:0006364">
    <property type="term" value="P:rRNA processing"/>
    <property type="evidence" value="ECO:0007669"/>
    <property type="project" value="TreeGrafter"/>
</dbReference>
<dbReference type="Proteomes" id="UP000034805">
    <property type="component" value="Unassembled WGS sequence"/>
</dbReference>
<keyword evidence="4" id="KW-0472">Membrane</keyword>
<dbReference type="GO" id="GO:0005737">
    <property type="term" value="C:cytoplasm"/>
    <property type="evidence" value="ECO:0007669"/>
    <property type="project" value="TreeGrafter"/>
</dbReference>
<evidence type="ECO:0000313" key="7">
    <source>
        <dbReference type="EMBL" id="KPP56887.1"/>
    </source>
</evidence>
<dbReference type="InterPro" id="IPR012981">
    <property type="entry name" value="PIH1_N"/>
</dbReference>
<comment type="similarity">
    <text evidence="1">Belongs to the PIH1 family.</text>
</comment>
<keyword evidence="4" id="KW-1133">Transmembrane helix</keyword>
<dbReference type="STRING" id="113540.ENSSFOP00015008652"/>
<dbReference type="InterPro" id="IPR050734">
    <property type="entry name" value="PIH1/Kintoun_subfamily"/>
</dbReference>
<organism evidence="7 8">
    <name type="scientific">Scleropages formosus</name>
    <name type="common">Asian bonytongue</name>
    <name type="synonym">Osteoglossum formosum</name>
    <dbReference type="NCBI Taxonomy" id="113540"/>
    <lineage>
        <taxon>Eukaryota</taxon>
        <taxon>Metazoa</taxon>
        <taxon>Chordata</taxon>
        <taxon>Craniata</taxon>
        <taxon>Vertebrata</taxon>
        <taxon>Euteleostomi</taxon>
        <taxon>Actinopterygii</taxon>
        <taxon>Neopterygii</taxon>
        <taxon>Teleostei</taxon>
        <taxon>Osteoglossocephala</taxon>
        <taxon>Osteoglossomorpha</taxon>
        <taxon>Osteoglossiformes</taxon>
        <taxon>Osteoglossidae</taxon>
        <taxon>Scleropages</taxon>
    </lineage>
</organism>
<evidence type="ECO:0000256" key="3">
    <source>
        <dbReference type="ARBA" id="ARBA00046233"/>
    </source>
</evidence>
<feature type="domain" description="PIH1 N-terminal" evidence="5">
    <location>
        <begin position="66"/>
        <end position="207"/>
    </location>
</feature>
<evidence type="ECO:0000259" key="6">
    <source>
        <dbReference type="Pfam" id="PF18201"/>
    </source>
</evidence>
<dbReference type="EMBL" id="JARO02018537">
    <property type="protein sequence ID" value="KPP56887.1"/>
    <property type="molecule type" value="Genomic_DNA"/>
</dbReference>
<name>A0A0P7TTH6_SCLFO</name>
<feature type="transmembrane region" description="Helical" evidence="4">
    <location>
        <begin position="49"/>
        <end position="67"/>
    </location>
</feature>
<accession>A0A0P7TTH6</accession>
<evidence type="ECO:0000256" key="4">
    <source>
        <dbReference type="SAM" id="Phobius"/>
    </source>
</evidence>
<comment type="caution">
    <text evidence="7">The sequence shown here is derived from an EMBL/GenBank/DDBJ whole genome shotgun (WGS) entry which is preliminary data.</text>
</comment>
<dbReference type="PANTHER" id="PTHR22997:SF0">
    <property type="entry name" value="PIH1 DOMAIN-CONTAINING PROTEIN 1"/>
    <property type="match status" value="1"/>
</dbReference>
<evidence type="ECO:0000256" key="1">
    <source>
        <dbReference type="ARBA" id="ARBA00008511"/>
    </source>
</evidence>
<dbReference type="GO" id="GO:0000492">
    <property type="term" value="P:box C/D snoRNP assembly"/>
    <property type="evidence" value="ECO:0007669"/>
    <property type="project" value="TreeGrafter"/>
</dbReference>
<keyword evidence="4" id="KW-0812">Transmembrane</keyword>
<dbReference type="GO" id="GO:1990904">
    <property type="term" value="C:ribonucleoprotein complex"/>
    <property type="evidence" value="ECO:0007669"/>
    <property type="project" value="TreeGrafter"/>
</dbReference>
<dbReference type="CDD" id="cd00298">
    <property type="entry name" value="ACD_sHsps_p23-like"/>
    <property type="match status" value="1"/>
</dbReference>
<dbReference type="Pfam" id="PF18201">
    <property type="entry name" value="PIH1_CS"/>
    <property type="match status" value="1"/>
</dbReference>
<comment type="function">
    <text evidence="3">Involved in the assembly of C/D box small nucleolar ribonucleoprotein (snoRNP) particles. Recruits the SWI/SNF complex to the core promoter of rRNA genes and enhances pre-rRNA transcription. Mediates interaction of TELO2 with the R2TP complex which is necessary for the stability of MTOR and SMG1. Positively regulates the assembly and activity of the mTORC1 complex.</text>
</comment>
<gene>
    <name evidence="7" type="ORF">Z043_125450</name>
</gene>
<dbReference type="AlphaFoldDB" id="A0A0P7TTH6"/>
<evidence type="ECO:0000313" key="8">
    <source>
        <dbReference type="Proteomes" id="UP000034805"/>
    </source>
</evidence>
<reference evidence="7 8" key="1">
    <citation type="submission" date="2015-08" db="EMBL/GenBank/DDBJ databases">
        <title>The genome of the Asian arowana (Scleropages formosus).</title>
        <authorList>
            <person name="Tan M.H."/>
            <person name="Gan H.M."/>
            <person name="Croft L.J."/>
            <person name="Austin C.M."/>
        </authorList>
    </citation>
    <scope>NUCLEOTIDE SEQUENCE [LARGE SCALE GENOMIC DNA]</scope>
    <source>
        <strain evidence="7">Aro1</strain>
    </source>
</reference>
<dbReference type="Pfam" id="PF08190">
    <property type="entry name" value="PIH1"/>
    <property type="match status" value="1"/>
</dbReference>
<proteinExistence type="inferred from homology"/>
<sequence length="300" mass="33982">MERDSSLVSAELERRQQEALYEQLALPRYVTRSSVRLSHQNQMLFSHRFLSFVLTLIFTPATMFPLVPPLPGFCVKTFSVPDKQKVFVNICQSPAIPPPPHLSKQELLDLLQSDDPTGYKVPMSLGEPHAELDNNSQGCTAYDVVINSEFLEKCQREQLFLQFVVAVSLEGLENKYSLELSREWKMLKNRKFLGSVNNQNIRTQSKPIIRELSPGPEFCLLVEPPAGEPEHLIAEIQLPGVRSSRSLVLDLGEDRLVLTARPSLFHLDCFFPLCVDPEKSSAQFNVTTEVLTVTMRVTRL</sequence>
<evidence type="ECO:0000259" key="5">
    <source>
        <dbReference type="Pfam" id="PF08190"/>
    </source>
</evidence>
<feature type="domain" description="PIH1D1/2/3 CS-like" evidence="6">
    <location>
        <begin position="228"/>
        <end position="297"/>
    </location>
</feature>
<evidence type="ECO:0000256" key="2">
    <source>
        <dbReference type="ARBA" id="ARBA00040540"/>
    </source>
</evidence>